<feature type="domain" description="GP-PDE" evidence="1">
    <location>
        <begin position="10"/>
        <end position="266"/>
    </location>
</feature>
<dbReference type="Pfam" id="PF03009">
    <property type="entry name" value="GDPD"/>
    <property type="match status" value="1"/>
</dbReference>
<dbReference type="SUPFAM" id="SSF51695">
    <property type="entry name" value="PLC-like phosphodiesterases"/>
    <property type="match status" value="1"/>
</dbReference>
<dbReference type="PROSITE" id="PS51704">
    <property type="entry name" value="GP_PDE"/>
    <property type="match status" value="1"/>
</dbReference>
<dbReference type="InterPro" id="IPR030395">
    <property type="entry name" value="GP_PDE_dom"/>
</dbReference>
<sequence length="311" mass="35716">MSELSEIPQPVLAGHRGFKAKYPENTILSYDAATDNGCDVVETDLHISTDKKIVIAHDVDTTRVFGETHLVNEESYDDVLSKLRTLREPHLPMPTFREILIWCREKSEKTGRNIQLMLDIKKDCEPKLLMELLLNDLKEVGPSIEYWHSKLIFGMWDSSYYYKEMDPFRIINIALDFEVSKKVVAEVKSKGGVVSAISIFSMILFNDSMFKEMYKFCDENNLKIWFWTINLKKEANDAVRLCKLPSGKSLLAGLITDDPVAASAKQPEALGISYNLSLFFRRHLYVGFLFLVHRKFNLTAVINLFKYLGLL</sequence>
<evidence type="ECO:0000313" key="2">
    <source>
        <dbReference type="EMBL" id="VEU19393.1"/>
    </source>
</evidence>
<dbReference type="GO" id="GO:0008081">
    <property type="term" value="F:phosphoric diester hydrolase activity"/>
    <property type="evidence" value="ECO:0007669"/>
    <property type="project" value="InterPro"/>
</dbReference>
<dbReference type="OrthoDB" id="1058301at2759"/>
<proteinExistence type="predicted"/>
<dbReference type="InParanoid" id="A0A448YEN1"/>
<dbReference type="FunCoup" id="A0A448YEN1">
    <property type="interactions" value="104"/>
</dbReference>
<reference evidence="2 3" key="1">
    <citation type="submission" date="2018-12" db="EMBL/GenBank/DDBJ databases">
        <authorList>
            <person name="Tiukova I."/>
            <person name="Dainat J."/>
        </authorList>
    </citation>
    <scope>NUCLEOTIDE SEQUENCE [LARGE SCALE GENOMIC DNA]</scope>
</reference>
<keyword evidence="3" id="KW-1185">Reference proteome</keyword>
<evidence type="ECO:0000259" key="1">
    <source>
        <dbReference type="PROSITE" id="PS51704"/>
    </source>
</evidence>
<dbReference type="Proteomes" id="UP000290900">
    <property type="component" value="Unassembled WGS sequence"/>
</dbReference>
<evidence type="ECO:0000313" key="3">
    <source>
        <dbReference type="Proteomes" id="UP000290900"/>
    </source>
</evidence>
<organism evidence="2 3">
    <name type="scientific">Brettanomyces naardenensis</name>
    <name type="common">Yeast</name>
    <dbReference type="NCBI Taxonomy" id="13370"/>
    <lineage>
        <taxon>Eukaryota</taxon>
        <taxon>Fungi</taxon>
        <taxon>Dikarya</taxon>
        <taxon>Ascomycota</taxon>
        <taxon>Saccharomycotina</taxon>
        <taxon>Pichiomycetes</taxon>
        <taxon>Pichiales</taxon>
        <taxon>Pichiaceae</taxon>
        <taxon>Brettanomyces</taxon>
    </lineage>
</organism>
<accession>A0A448YEN1</accession>
<protein>
    <submittedName>
        <fullName evidence="2">DEKNAAC100587</fullName>
    </submittedName>
</protein>
<dbReference type="STRING" id="13370.A0A448YEN1"/>
<dbReference type="PANTHER" id="PTHR43805">
    <property type="entry name" value="GLYCEROPHOSPHORYL DIESTER PHOSPHODIESTERASE"/>
    <property type="match status" value="1"/>
</dbReference>
<dbReference type="EMBL" id="CAACVR010000001">
    <property type="protein sequence ID" value="VEU19393.1"/>
    <property type="molecule type" value="Genomic_DNA"/>
</dbReference>
<dbReference type="Gene3D" id="3.20.20.190">
    <property type="entry name" value="Phosphatidylinositol (PI) phosphodiesterase"/>
    <property type="match status" value="1"/>
</dbReference>
<dbReference type="InterPro" id="IPR017946">
    <property type="entry name" value="PLC-like_Pdiesterase_TIM-brl"/>
</dbReference>
<dbReference type="AlphaFoldDB" id="A0A448YEN1"/>
<gene>
    <name evidence="2" type="ORF">BRENAR_LOCUS130</name>
</gene>
<dbReference type="PANTHER" id="PTHR43805:SF1">
    <property type="entry name" value="GP-PDE DOMAIN-CONTAINING PROTEIN"/>
    <property type="match status" value="1"/>
</dbReference>
<dbReference type="GO" id="GO:0006629">
    <property type="term" value="P:lipid metabolic process"/>
    <property type="evidence" value="ECO:0007669"/>
    <property type="project" value="InterPro"/>
</dbReference>
<name>A0A448YEN1_BRENA</name>